<evidence type="ECO:0000313" key="2">
    <source>
        <dbReference type="Proteomes" id="UP000009081"/>
    </source>
</evidence>
<dbReference type="HOGENOM" id="CLU_2001192_0_0_5"/>
<name>C5B3W2_METEA</name>
<keyword evidence="1" id="KW-0614">Plasmid</keyword>
<proteinExistence type="predicted"/>
<dbReference type="AlphaFoldDB" id="C5B3W2"/>
<sequence length="124" mass="12746">MSIPGPAAKVAQIGGVVLRCRKEADRGAADGARRRFSETASLLAEIEVEAPDLACRLVAQRLRSAAISTEGGAYGVSFYDAVGEALRRLHGGGFEFDAAIGMVEALEAAAGVPLPDPDARGHAG</sequence>
<dbReference type="KEGG" id="mea:Mex_2p0250"/>
<dbReference type="RefSeq" id="WP_012753629.1">
    <property type="nucleotide sequence ID" value="NC_012811.1"/>
</dbReference>
<organism evidence="1 2">
    <name type="scientific">Methylorubrum extorquens (strain ATCC 14718 / DSM 1338 / JCM 2805 / NCIMB 9133 / AM1)</name>
    <name type="common">Methylobacterium extorquens</name>
    <dbReference type="NCBI Taxonomy" id="272630"/>
    <lineage>
        <taxon>Bacteria</taxon>
        <taxon>Pseudomonadati</taxon>
        <taxon>Pseudomonadota</taxon>
        <taxon>Alphaproteobacteria</taxon>
        <taxon>Hyphomicrobiales</taxon>
        <taxon>Methylobacteriaceae</taxon>
        <taxon>Methylorubrum</taxon>
    </lineage>
</organism>
<accession>C5B3W2</accession>
<keyword evidence="2" id="KW-1185">Reference proteome</keyword>
<evidence type="ECO:0000313" key="1">
    <source>
        <dbReference type="EMBL" id="ACS43144.1"/>
    </source>
</evidence>
<dbReference type="Proteomes" id="UP000009081">
    <property type="component" value="Plasmid megaplasmid"/>
</dbReference>
<protein>
    <submittedName>
        <fullName evidence="1">Uncharacterized protein</fullName>
    </submittedName>
</protein>
<gene>
    <name evidence="1" type="ordered locus">MexAM1_META2p0250</name>
</gene>
<dbReference type="EMBL" id="CP001511">
    <property type="protein sequence ID" value="ACS43144.1"/>
    <property type="molecule type" value="Genomic_DNA"/>
</dbReference>
<reference evidence="1 2" key="1">
    <citation type="journal article" date="2009" name="PLoS ONE">
        <title>Methylobacterium genome sequences: a reference blueprint to investigate microbial metabolism of C1 compounds from natural and industrial sources.</title>
        <authorList>
            <person name="Vuilleumier S."/>
            <person name="Chistoserdova L."/>
            <person name="Lee M.-C."/>
            <person name="Bringel F."/>
            <person name="Lajus A."/>
            <person name="Zhou Y."/>
            <person name="Gourion B."/>
            <person name="Barbe V."/>
            <person name="Chang J."/>
            <person name="Cruveiller S."/>
            <person name="Dossat C."/>
            <person name="Gillett W."/>
            <person name="Gruffaz C."/>
            <person name="Haugen E."/>
            <person name="Hourcade E."/>
            <person name="Levy R."/>
            <person name="Mangenot S."/>
            <person name="Muller E."/>
            <person name="Nadalig T."/>
            <person name="Pagni M."/>
            <person name="Penny C."/>
            <person name="Peyraud R."/>
            <person name="Robinson D.G."/>
            <person name="Roche D."/>
            <person name="Rouy Z."/>
            <person name="Saenampechek C."/>
            <person name="Salvignol G."/>
            <person name="Vallenet D."/>
            <person name="Wu Z."/>
            <person name="Marx C.J."/>
            <person name="Vorholt J.A."/>
            <person name="Olson M.V."/>
            <person name="Kaul R."/>
            <person name="Weissenbach J."/>
            <person name="Medigue C."/>
            <person name="Lidstrom M.E."/>
        </authorList>
    </citation>
    <scope>NUCLEOTIDE SEQUENCE [LARGE SCALE GENOMIC DNA]</scope>
    <source>
        <strain evidence="2">ATCC 14718 / DSM 1338 / JCM 2805 / NCIMB 9133 / AM1</strain>
    </source>
</reference>
<geneLocation type="plasmid" evidence="1 2">
    <name>megaplasmid</name>
</geneLocation>